<accession>K3Y0J1</accession>
<reference evidence="2" key="1">
    <citation type="journal article" date="2012" name="Nat. Biotechnol.">
        <title>Reference genome sequence of the model plant Setaria.</title>
        <authorList>
            <person name="Bennetzen J.L."/>
            <person name="Schmutz J."/>
            <person name="Wang H."/>
            <person name="Percifield R."/>
            <person name="Hawkins J."/>
            <person name="Pontaroli A.C."/>
            <person name="Estep M."/>
            <person name="Feng L."/>
            <person name="Vaughn J.N."/>
            <person name="Grimwood J."/>
            <person name="Jenkins J."/>
            <person name="Barry K."/>
            <person name="Lindquist E."/>
            <person name="Hellsten U."/>
            <person name="Deshpande S."/>
            <person name="Wang X."/>
            <person name="Wu X."/>
            <person name="Mitros T."/>
            <person name="Triplett J."/>
            <person name="Yang X."/>
            <person name="Ye C.Y."/>
            <person name="Mauro-Herrera M."/>
            <person name="Wang L."/>
            <person name="Li P."/>
            <person name="Sharma M."/>
            <person name="Sharma R."/>
            <person name="Ronald P.C."/>
            <person name="Panaud O."/>
            <person name="Kellogg E.A."/>
            <person name="Brutnell T.P."/>
            <person name="Doust A.N."/>
            <person name="Tuskan G.A."/>
            <person name="Rokhsar D."/>
            <person name="Devos K.M."/>
        </authorList>
    </citation>
    <scope>NUCLEOTIDE SEQUENCE [LARGE SCALE GENOMIC DNA]</scope>
    <source>
        <strain evidence="2">cv. Yugu1</strain>
    </source>
</reference>
<evidence type="ECO:0000313" key="1">
    <source>
        <dbReference type="EnsemblPlants" id="KQL11184"/>
    </source>
</evidence>
<dbReference type="HOGENOM" id="CLU_2642735_0_0_1"/>
<organism evidence="1 2">
    <name type="scientific">Setaria italica</name>
    <name type="common">Foxtail millet</name>
    <name type="synonym">Panicum italicum</name>
    <dbReference type="NCBI Taxonomy" id="4555"/>
    <lineage>
        <taxon>Eukaryota</taxon>
        <taxon>Viridiplantae</taxon>
        <taxon>Streptophyta</taxon>
        <taxon>Embryophyta</taxon>
        <taxon>Tracheophyta</taxon>
        <taxon>Spermatophyta</taxon>
        <taxon>Magnoliopsida</taxon>
        <taxon>Liliopsida</taxon>
        <taxon>Poales</taxon>
        <taxon>Poaceae</taxon>
        <taxon>PACMAD clade</taxon>
        <taxon>Panicoideae</taxon>
        <taxon>Panicodae</taxon>
        <taxon>Paniceae</taxon>
        <taxon>Cenchrinae</taxon>
        <taxon>Setaria</taxon>
    </lineage>
</organism>
<dbReference type="Gramene" id="KQL11183">
    <property type="protein sequence ID" value="KQL11183"/>
    <property type="gene ID" value="SETIT_007704mg"/>
</dbReference>
<dbReference type="Gramene" id="KQL11184">
    <property type="protein sequence ID" value="KQL11184"/>
    <property type="gene ID" value="SETIT_007704mg"/>
</dbReference>
<dbReference type="EMBL" id="AGNK02002582">
    <property type="status" value="NOT_ANNOTATED_CDS"/>
    <property type="molecule type" value="Genomic_DNA"/>
</dbReference>
<protein>
    <submittedName>
        <fullName evidence="1">Uncharacterized protein</fullName>
    </submittedName>
</protein>
<keyword evidence="2" id="KW-1185">Reference proteome</keyword>
<sequence length="77" mass="8593">MQGSNELDRSPSIRHVSRSNNWLPKEIDAVREYTSSSSTSVVNVLWYYPKSSSVLGGCHLVKSARLQLFSGSLMHIP</sequence>
<dbReference type="EnsemblPlants" id="KQL11184">
    <property type="protein sequence ID" value="KQL11184"/>
    <property type="gene ID" value="SETIT_007704mg"/>
</dbReference>
<dbReference type="Proteomes" id="UP000004995">
    <property type="component" value="Unassembled WGS sequence"/>
</dbReference>
<proteinExistence type="predicted"/>
<name>K3Y0J1_SETIT</name>
<reference evidence="1" key="2">
    <citation type="submission" date="2018-08" db="UniProtKB">
        <authorList>
            <consortium name="EnsemblPlants"/>
        </authorList>
    </citation>
    <scope>IDENTIFICATION</scope>
    <source>
        <strain evidence="1">Yugu1</strain>
    </source>
</reference>
<dbReference type="EnsemblPlants" id="KQL11183">
    <property type="protein sequence ID" value="KQL11183"/>
    <property type="gene ID" value="SETIT_007704mg"/>
</dbReference>
<dbReference type="AlphaFoldDB" id="K3Y0J1"/>
<evidence type="ECO:0000313" key="2">
    <source>
        <dbReference type="Proteomes" id="UP000004995"/>
    </source>
</evidence>